<protein>
    <submittedName>
        <fullName evidence="2">Membrane protein</fullName>
    </submittedName>
</protein>
<evidence type="ECO:0000256" key="1">
    <source>
        <dbReference type="SAM" id="Phobius"/>
    </source>
</evidence>
<keyword evidence="1" id="KW-1133">Transmembrane helix</keyword>
<keyword evidence="1" id="KW-0472">Membrane</keyword>
<dbReference type="EMBL" id="CTEN01000001">
    <property type="protein sequence ID" value="CQR23823.1"/>
    <property type="molecule type" value="Genomic_DNA"/>
</dbReference>
<evidence type="ECO:0000313" key="3">
    <source>
        <dbReference type="Proteomes" id="UP000198604"/>
    </source>
</evidence>
<keyword evidence="1" id="KW-0812">Transmembrane</keyword>
<feature type="transmembrane region" description="Helical" evidence="1">
    <location>
        <begin position="6"/>
        <end position="23"/>
    </location>
</feature>
<dbReference type="AlphaFoldDB" id="A0A0E4H3W4"/>
<dbReference type="OrthoDB" id="2236472at2"/>
<sequence length="113" mass="13292">MNEMLFSAVTLLIFLGIGYYMYYMNFVFPKKHGVPYIIRFDELEVAPNIRENNNLRGKIVIISQSPDNMTWEVKSKVINDRVIKQTLMNDYNLADRQVHISGEARWAYEQNKA</sequence>
<keyword evidence="3" id="KW-1185">Reference proteome</keyword>
<name>A0A0E4H3W4_9STRE</name>
<evidence type="ECO:0000313" key="2">
    <source>
        <dbReference type="EMBL" id="CQR23823.1"/>
    </source>
</evidence>
<organism evidence="2 3">
    <name type="scientific">Streptococcus varani</name>
    <dbReference type="NCBI Taxonomy" id="1608583"/>
    <lineage>
        <taxon>Bacteria</taxon>
        <taxon>Bacillati</taxon>
        <taxon>Bacillota</taxon>
        <taxon>Bacilli</taxon>
        <taxon>Lactobacillales</taxon>
        <taxon>Streptococcaceae</taxon>
        <taxon>Streptococcus</taxon>
    </lineage>
</organism>
<dbReference type="Proteomes" id="UP000198604">
    <property type="component" value="Unassembled WGS sequence"/>
</dbReference>
<reference evidence="3" key="1">
    <citation type="submission" date="2015-03" db="EMBL/GenBank/DDBJ databases">
        <authorList>
            <person name="Urmite Genomes"/>
        </authorList>
    </citation>
    <scope>NUCLEOTIDE SEQUENCE [LARGE SCALE GENOMIC DNA]</scope>
    <source>
        <strain evidence="3">FF10</strain>
    </source>
</reference>
<dbReference type="RefSeq" id="WP_093649569.1">
    <property type="nucleotide sequence ID" value="NZ_CTEN01000001.1"/>
</dbReference>
<accession>A0A0E4H3W4</accession>
<proteinExistence type="predicted"/>
<gene>
    <name evidence="2" type="ORF">BN1356_00191</name>
</gene>